<reference evidence="2 3" key="1">
    <citation type="submission" date="2015-06" db="EMBL/GenBank/DDBJ databases">
        <title>Investigation of pathophysiology for high-risk pregnancy and development of treatment modality based on it.</title>
        <authorList>
            <person name="Kim B.-C."/>
            <person name="Lim S."/>
        </authorList>
    </citation>
    <scope>NUCLEOTIDE SEQUENCE [LARGE SCALE GENOMIC DNA]</scope>
    <source>
        <strain evidence="2 3">AD1-86</strain>
    </source>
</reference>
<dbReference type="STRING" id="1630135.DAD186_18560"/>
<dbReference type="PIRSF" id="PIRSF006487">
    <property type="entry name" value="GcvT"/>
    <property type="match status" value="1"/>
</dbReference>
<dbReference type="KEGG" id="dva:DAD186_18560"/>
<sequence>MSPAPLITHRAIHEESGPDAAAPAHYGAPLREQRRLVAGTAVVDLGHLEVLEVRGEDRATWLTTVTSQVFTDRTEGDSFEACVLSPQGRVESLFHVATSPESFFLITDPGTRERLHDYLALMTFANRIELVERDDLHVLGSCAPLATVFGEESPTPTATWVQAWPEVAPGGVAYGPDPDFPEPWHLTLVSDAELRAPGAPWRKPEFFAGLWAAEAVRIVNHRPRLVREVDEKTIPHELDLLRTAVHTNKGCYRGQETVAKVLNLGQPPRRLVRLHLDGSQDMPAPVGAEVFFGTKRVGTLTSSALHADEGPVALAVLKRAVPHDAALIVAFEVGEASVKLDASQVTIVTERDHGERPKAAQLRR</sequence>
<dbReference type="Gene3D" id="2.40.30.160">
    <property type="match status" value="1"/>
</dbReference>
<dbReference type="PANTHER" id="PTHR22602">
    <property type="entry name" value="TRANSFERASE CAF17, MITOCHONDRIAL-RELATED"/>
    <property type="match status" value="1"/>
</dbReference>
<dbReference type="AlphaFoldDB" id="A0A1B0ZKD3"/>
<gene>
    <name evidence="2" type="ORF">DAD186_18560</name>
</gene>
<accession>A0A1B0ZKD3</accession>
<dbReference type="NCBIfam" id="TIGR03317">
    <property type="entry name" value="ygfZ_signature"/>
    <property type="match status" value="1"/>
</dbReference>
<proteinExistence type="predicted"/>
<dbReference type="RefSeq" id="WP_065248400.1">
    <property type="nucleotide sequence ID" value="NZ_CP012117.1"/>
</dbReference>
<dbReference type="SUPFAM" id="SSF103025">
    <property type="entry name" value="Folate-binding domain"/>
    <property type="match status" value="1"/>
</dbReference>
<organism evidence="2 3">
    <name type="scientific">Dermabacter vaginalis</name>
    <dbReference type="NCBI Taxonomy" id="1630135"/>
    <lineage>
        <taxon>Bacteria</taxon>
        <taxon>Bacillati</taxon>
        <taxon>Actinomycetota</taxon>
        <taxon>Actinomycetes</taxon>
        <taxon>Micrococcales</taxon>
        <taxon>Dermabacteraceae</taxon>
        <taxon>Dermabacter</taxon>
    </lineage>
</organism>
<dbReference type="InterPro" id="IPR045179">
    <property type="entry name" value="YgfZ/GcvT"/>
</dbReference>
<evidence type="ECO:0000256" key="1">
    <source>
        <dbReference type="ARBA" id="ARBA00022946"/>
    </source>
</evidence>
<name>A0A1B0ZKD3_9MICO</name>
<dbReference type="GO" id="GO:0016226">
    <property type="term" value="P:iron-sulfur cluster assembly"/>
    <property type="evidence" value="ECO:0007669"/>
    <property type="project" value="TreeGrafter"/>
</dbReference>
<dbReference type="Gene3D" id="3.30.1360.120">
    <property type="entry name" value="Probable tRNA modification gtpase trme, domain 1"/>
    <property type="match status" value="1"/>
</dbReference>
<dbReference type="EMBL" id="CP012117">
    <property type="protein sequence ID" value="ANP28406.1"/>
    <property type="molecule type" value="Genomic_DNA"/>
</dbReference>
<dbReference type="InterPro" id="IPR027266">
    <property type="entry name" value="TrmE/GcvT-like"/>
</dbReference>
<keyword evidence="1" id="KW-0809">Transit peptide</keyword>
<dbReference type="PATRIC" id="fig|1630135.4.peg.1854"/>
<evidence type="ECO:0000313" key="3">
    <source>
        <dbReference type="Proteomes" id="UP000092596"/>
    </source>
</evidence>
<dbReference type="Proteomes" id="UP000092596">
    <property type="component" value="Chromosome"/>
</dbReference>
<dbReference type="InterPro" id="IPR017703">
    <property type="entry name" value="YgfZ/GCV_T_CS"/>
</dbReference>
<protein>
    <submittedName>
        <fullName evidence="2">Folate-binding protein YgfZ</fullName>
    </submittedName>
</protein>
<evidence type="ECO:0000313" key="2">
    <source>
        <dbReference type="EMBL" id="ANP28406.1"/>
    </source>
</evidence>
<dbReference type="PANTHER" id="PTHR22602:SF0">
    <property type="entry name" value="TRANSFERASE CAF17, MITOCHONDRIAL-RELATED"/>
    <property type="match status" value="1"/>
</dbReference>